<dbReference type="PANTHER" id="PTHR37423:SF2">
    <property type="entry name" value="MEMBRANE-BOUND LYTIC MUREIN TRANSGLYCOSYLASE C"/>
    <property type="match status" value="1"/>
</dbReference>
<dbReference type="GO" id="GO:0042597">
    <property type="term" value="C:periplasmic space"/>
    <property type="evidence" value="ECO:0007669"/>
    <property type="project" value="InterPro"/>
</dbReference>
<evidence type="ECO:0000256" key="3">
    <source>
        <dbReference type="ARBA" id="ARBA00022729"/>
    </source>
</evidence>
<organism evidence="7 8">
    <name type="scientific">Sphingobium jiangsuense</name>
    <dbReference type="NCBI Taxonomy" id="870476"/>
    <lineage>
        <taxon>Bacteria</taxon>
        <taxon>Pseudomonadati</taxon>
        <taxon>Pseudomonadota</taxon>
        <taxon>Alphaproteobacteria</taxon>
        <taxon>Sphingomonadales</taxon>
        <taxon>Sphingomonadaceae</taxon>
        <taxon>Sphingobium</taxon>
    </lineage>
</organism>
<dbReference type="RefSeq" id="WP_246343358.1">
    <property type="nucleotide sequence ID" value="NZ_BSPS01000083.1"/>
</dbReference>
<gene>
    <name evidence="7" type="ORF">GGR43_001109</name>
</gene>
<feature type="chain" id="PRO_5031134561" evidence="5">
    <location>
        <begin position="23"/>
        <end position="599"/>
    </location>
</feature>
<comment type="similarity">
    <text evidence="2">Belongs to the virb1 family.</text>
</comment>
<evidence type="ECO:0000259" key="6">
    <source>
        <dbReference type="Pfam" id="PF01464"/>
    </source>
</evidence>
<feature type="signal peptide" evidence="5">
    <location>
        <begin position="1"/>
        <end position="22"/>
    </location>
</feature>
<dbReference type="Pfam" id="PF01464">
    <property type="entry name" value="SLT"/>
    <property type="match status" value="1"/>
</dbReference>
<dbReference type="InterPro" id="IPR023346">
    <property type="entry name" value="Lysozyme-like_dom_sf"/>
</dbReference>
<evidence type="ECO:0000256" key="2">
    <source>
        <dbReference type="ARBA" id="ARBA00009387"/>
    </source>
</evidence>
<feature type="domain" description="Transglycosylase SLT" evidence="6">
    <location>
        <begin position="429"/>
        <end position="531"/>
    </location>
</feature>
<evidence type="ECO:0000256" key="5">
    <source>
        <dbReference type="SAM" id="SignalP"/>
    </source>
</evidence>
<comment type="caution">
    <text evidence="7">The sequence shown here is derived from an EMBL/GenBank/DDBJ whole genome shotgun (WGS) entry which is preliminary data.</text>
</comment>
<dbReference type="AlphaFoldDB" id="A0A7W6BEF6"/>
<keyword evidence="8" id="KW-1185">Reference proteome</keyword>
<feature type="compositionally biased region" description="Polar residues" evidence="4">
    <location>
        <begin position="29"/>
        <end position="42"/>
    </location>
</feature>
<proteinExistence type="inferred from homology"/>
<dbReference type="Proteomes" id="UP000571950">
    <property type="component" value="Unassembled WGS sequence"/>
</dbReference>
<sequence>MRHFLFAVSAGALALHAGGARAEGPSLTLDLSTDGTSPTAAQPTRAPDTASAQQAVQPLRGKDAYRAFFGALRASNWTEARARAMQMDRDDPVRAVALSELYTAKDSPKVELFELLDLLNRANWLPDADQLGKLAKKRGAEILPEGPQVQKLVYLGSAPRRRYLPTTKQDAAAQMLVGQIQPYINRDDPAGAESLIGSAESQLSPDGLAEARQRVAWSYYIENDDANARRLATRVLETGSTNDWSVQAYWTIGLAAWRQNDPAAAAPAFEQVSRRASNDDMRAAGAYWAARAWMNAGQPVKVAALMKMAAARTDTFYGMLARETLGMADTRPAAPAPGAEAAVKKLGRAPTIRAALALHEIGEDGLADELLRRQAELGGAEDYDALLALSESLDLPATQLWLAQRGPAGRQADRYAHFPRPNWKPDGGWRVDPALVFAHALQESNFRTDAVSPAGARGLMQVMPGTARDMAGGAVSASQLSTPSTNMEYGQRYLEQLRDMSATGGLLPKVMAAYNAGPAPVARWNSEVRDGGDPLLFIESLPYYETRAYVNIVMRNYWVYQQRDTGKAEALTAMAQGRWPVFPTMRGGKTVQMSYRIER</sequence>
<keyword evidence="3 5" id="KW-0732">Signal</keyword>
<dbReference type="Gene3D" id="1.10.530.10">
    <property type="match status" value="1"/>
</dbReference>
<comment type="similarity">
    <text evidence="1">Belongs to the transglycosylase Slt family.</text>
</comment>
<dbReference type="InterPro" id="IPR008258">
    <property type="entry name" value="Transglycosylase_SLT_dom_1"/>
</dbReference>
<evidence type="ECO:0000313" key="8">
    <source>
        <dbReference type="Proteomes" id="UP000571950"/>
    </source>
</evidence>
<name>A0A7W6BEF6_9SPHN</name>
<dbReference type="Gene3D" id="1.25.20.10">
    <property type="entry name" value="Bacterial muramidases"/>
    <property type="match status" value="1"/>
</dbReference>
<accession>A0A7W6BEF6</accession>
<dbReference type="EMBL" id="JACIDT010000003">
    <property type="protein sequence ID" value="MBB3925396.1"/>
    <property type="molecule type" value="Genomic_DNA"/>
</dbReference>
<dbReference type="PANTHER" id="PTHR37423">
    <property type="entry name" value="SOLUBLE LYTIC MUREIN TRANSGLYCOSYLASE-RELATED"/>
    <property type="match status" value="1"/>
</dbReference>
<evidence type="ECO:0000313" key="7">
    <source>
        <dbReference type="EMBL" id="MBB3925396.1"/>
    </source>
</evidence>
<dbReference type="GO" id="GO:0004553">
    <property type="term" value="F:hydrolase activity, hydrolyzing O-glycosyl compounds"/>
    <property type="evidence" value="ECO:0007669"/>
    <property type="project" value="InterPro"/>
</dbReference>
<evidence type="ECO:0000256" key="1">
    <source>
        <dbReference type="ARBA" id="ARBA00007734"/>
    </source>
</evidence>
<dbReference type="InterPro" id="IPR008939">
    <property type="entry name" value="Lytic_TGlycosylase_superhlx_U"/>
</dbReference>
<evidence type="ECO:0000256" key="4">
    <source>
        <dbReference type="SAM" id="MobiDB-lite"/>
    </source>
</evidence>
<dbReference type="SUPFAM" id="SSF48435">
    <property type="entry name" value="Bacterial muramidases"/>
    <property type="match status" value="1"/>
</dbReference>
<feature type="region of interest" description="Disordered" evidence="4">
    <location>
        <begin position="26"/>
        <end position="52"/>
    </location>
</feature>
<reference evidence="7 8" key="1">
    <citation type="submission" date="2020-08" db="EMBL/GenBank/DDBJ databases">
        <title>Genomic Encyclopedia of Type Strains, Phase IV (KMG-IV): sequencing the most valuable type-strain genomes for metagenomic binning, comparative biology and taxonomic classification.</title>
        <authorList>
            <person name="Goeker M."/>
        </authorList>
    </citation>
    <scope>NUCLEOTIDE SEQUENCE [LARGE SCALE GENOMIC DNA]</scope>
    <source>
        <strain evidence="7 8">DSM 26189</strain>
    </source>
</reference>
<protein>
    <submittedName>
        <fullName evidence="7">Soluble lytic murein transglycosylase-like protein</fullName>
    </submittedName>
</protein>
<dbReference type="SUPFAM" id="SSF53955">
    <property type="entry name" value="Lysozyme-like"/>
    <property type="match status" value="1"/>
</dbReference>
<dbReference type="CDD" id="cd13401">
    <property type="entry name" value="Slt70-like"/>
    <property type="match status" value="1"/>
</dbReference>